<evidence type="ECO:0000256" key="1">
    <source>
        <dbReference type="PROSITE-ProRule" id="PRU00169"/>
    </source>
</evidence>
<name>A0A2V1P650_9RHOB</name>
<dbReference type="OrthoDB" id="7688092at2"/>
<dbReference type="EMBL" id="QETF01000003">
    <property type="protein sequence ID" value="PWG17955.1"/>
    <property type="molecule type" value="Genomic_DNA"/>
</dbReference>
<accession>A0A2V1P650</accession>
<feature type="domain" description="Response regulatory" evidence="2">
    <location>
        <begin position="11"/>
        <end position="128"/>
    </location>
</feature>
<feature type="modified residue" description="4-aspartylphosphate" evidence="1">
    <location>
        <position position="61"/>
    </location>
</feature>
<evidence type="ECO:0000313" key="4">
    <source>
        <dbReference type="Proteomes" id="UP000245293"/>
    </source>
</evidence>
<dbReference type="Proteomes" id="UP000245293">
    <property type="component" value="Unassembled WGS sequence"/>
</dbReference>
<dbReference type="InterPro" id="IPR001789">
    <property type="entry name" value="Sig_transdc_resp-reg_receiver"/>
</dbReference>
<protein>
    <recommendedName>
        <fullName evidence="2">Response regulatory domain-containing protein</fullName>
    </recommendedName>
</protein>
<dbReference type="RefSeq" id="WP_109386980.1">
    <property type="nucleotide sequence ID" value="NZ_QETF01000003.1"/>
</dbReference>
<sequence>MFNVFDGPDAKCIILSSRPFVLDSLRDLLEQNEAELVQVTDYTALDRTLRCDPEVNFVIIDLDSFDSVISQFESLSRMRVAHCDRPTILLSEEFETDEFGTHRKMLGDISLRVPVLHASLEIALLQAPVNNLEWRKHLDAVPSAPDLAQSAQHEAIGYMHA</sequence>
<dbReference type="GO" id="GO:0000160">
    <property type="term" value="P:phosphorelay signal transduction system"/>
    <property type="evidence" value="ECO:0007669"/>
    <property type="project" value="InterPro"/>
</dbReference>
<evidence type="ECO:0000259" key="2">
    <source>
        <dbReference type="PROSITE" id="PS50110"/>
    </source>
</evidence>
<gene>
    <name evidence="3" type="ORF">DFK10_04410</name>
</gene>
<keyword evidence="1" id="KW-0597">Phosphoprotein</keyword>
<dbReference type="AlphaFoldDB" id="A0A2V1P650"/>
<reference evidence="4" key="1">
    <citation type="submission" date="2018-05" db="EMBL/GenBank/DDBJ databases">
        <authorList>
            <person name="Du Z."/>
            <person name="Wang X."/>
        </authorList>
    </citation>
    <scope>NUCLEOTIDE SEQUENCE [LARGE SCALE GENOMIC DNA]</scope>
    <source>
        <strain evidence="4">WDS4C29</strain>
    </source>
</reference>
<proteinExistence type="predicted"/>
<comment type="caution">
    <text evidence="3">The sequence shown here is derived from an EMBL/GenBank/DDBJ whole genome shotgun (WGS) entry which is preliminary data.</text>
</comment>
<organism evidence="3 4">
    <name type="scientific">Salibaculum griseiflavum</name>
    <dbReference type="NCBI Taxonomy" id="1914409"/>
    <lineage>
        <taxon>Bacteria</taxon>
        <taxon>Pseudomonadati</taxon>
        <taxon>Pseudomonadota</taxon>
        <taxon>Alphaproteobacteria</taxon>
        <taxon>Rhodobacterales</taxon>
        <taxon>Roseobacteraceae</taxon>
        <taxon>Salibaculum</taxon>
    </lineage>
</organism>
<dbReference type="PROSITE" id="PS50110">
    <property type="entry name" value="RESPONSE_REGULATORY"/>
    <property type="match status" value="1"/>
</dbReference>
<keyword evidence="4" id="KW-1185">Reference proteome</keyword>
<evidence type="ECO:0000313" key="3">
    <source>
        <dbReference type="EMBL" id="PWG17955.1"/>
    </source>
</evidence>